<keyword evidence="1" id="KW-0472">Membrane</keyword>
<feature type="transmembrane region" description="Helical" evidence="1">
    <location>
        <begin position="281"/>
        <end position="298"/>
    </location>
</feature>
<evidence type="ECO:0000256" key="1">
    <source>
        <dbReference type="SAM" id="Phobius"/>
    </source>
</evidence>
<dbReference type="InterPro" id="IPR052384">
    <property type="entry name" value="TMTC_O-mannosyltransferase"/>
</dbReference>
<feature type="transmembrane region" description="Helical" evidence="1">
    <location>
        <begin position="251"/>
        <end position="269"/>
    </location>
</feature>
<protein>
    <recommendedName>
        <fullName evidence="4">Glycosyltransferase RgtA/B/C/D-like domain-containing protein</fullName>
    </recommendedName>
</protein>
<keyword evidence="1" id="KW-0812">Transmembrane</keyword>
<evidence type="ECO:0000313" key="3">
    <source>
        <dbReference type="Proteomes" id="UP000177300"/>
    </source>
</evidence>
<feature type="transmembrane region" description="Helical" evidence="1">
    <location>
        <begin position="193"/>
        <end position="214"/>
    </location>
</feature>
<accession>A0A1F5ICT8</accession>
<gene>
    <name evidence="2" type="ORF">A3G14_02430</name>
</gene>
<evidence type="ECO:0008006" key="4">
    <source>
        <dbReference type="Google" id="ProtNLM"/>
    </source>
</evidence>
<dbReference type="GO" id="GO:0000030">
    <property type="term" value="F:mannosyltransferase activity"/>
    <property type="evidence" value="ECO:0007669"/>
    <property type="project" value="TreeGrafter"/>
</dbReference>
<organism evidence="2 3">
    <name type="scientific">Candidatus Curtissbacteria bacterium RIFCSPLOWO2_12_FULL_38_9</name>
    <dbReference type="NCBI Taxonomy" id="1797735"/>
    <lineage>
        <taxon>Bacteria</taxon>
        <taxon>Candidatus Curtissiibacteriota</taxon>
    </lineage>
</organism>
<dbReference type="PANTHER" id="PTHR44216:SF3">
    <property type="entry name" value="PROTEIN O-MANNOSYL-TRANSFERASE TMTC2"/>
    <property type="match status" value="1"/>
</dbReference>
<keyword evidence="1" id="KW-1133">Transmembrane helix</keyword>
<feature type="transmembrane region" description="Helical" evidence="1">
    <location>
        <begin position="103"/>
        <end position="120"/>
    </location>
</feature>
<feature type="transmembrane region" description="Helical" evidence="1">
    <location>
        <begin position="78"/>
        <end position="96"/>
    </location>
</feature>
<feature type="transmembrane region" description="Helical" evidence="1">
    <location>
        <begin position="126"/>
        <end position="151"/>
    </location>
</feature>
<dbReference type="Proteomes" id="UP000177300">
    <property type="component" value="Unassembled WGS sequence"/>
</dbReference>
<evidence type="ECO:0000313" key="2">
    <source>
        <dbReference type="EMBL" id="OGE14207.1"/>
    </source>
</evidence>
<proteinExistence type="predicted"/>
<reference evidence="2 3" key="1">
    <citation type="journal article" date="2016" name="Nat. Commun.">
        <title>Thousands of microbial genomes shed light on interconnected biogeochemical processes in an aquifer system.</title>
        <authorList>
            <person name="Anantharaman K."/>
            <person name="Brown C.T."/>
            <person name="Hug L.A."/>
            <person name="Sharon I."/>
            <person name="Castelle C.J."/>
            <person name="Probst A.J."/>
            <person name="Thomas B.C."/>
            <person name="Singh A."/>
            <person name="Wilkins M.J."/>
            <person name="Karaoz U."/>
            <person name="Brodie E.L."/>
            <person name="Williams K.H."/>
            <person name="Hubbard S.S."/>
            <person name="Banfield J.F."/>
        </authorList>
    </citation>
    <scope>NUCLEOTIDE SEQUENCE [LARGE SCALE GENOMIC DNA]</scope>
</reference>
<dbReference type="GO" id="GO:0035269">
    <property type="term" value="P:protein O-linked glycosylation via mannose"/>
    <property type="evidence" value="ECO:0007669"/>
    <property type="project" value="TreeGrafter"/>
</dbReference>
<feature type="transmembrane region" description="Helical" evidence="1">
    <location>
        <begin position="226"/>
        <end position="245"/>
    </location>
</feature>
<comment type="caution">
    <text evidence="2">The sequence shown here is derived from an EMBL/GenBank/DDBJ whole genome shotgun (WGS) entry which is preliminary data.</text>
</comment>
<feature type="transmembrane region" description="Helical" evidence="1">
    <location>
        <begin position="158"/>
        <end position="181"/>
    </location>
</feature>
<sequence>MKKDALLFLIIAFASVIVFRQSFSNFFTQDDFILTAEFSQNNLVQDIDNVFGPPRVTHWRPLHNLYFLITGNIFGRNYFGYHLLSFVLHLLTAFLIYKVTFKIIGDLRSSVVASFIYAVHPAHFVSLFWISGGATTIGLLLLLLSIYFYIYEKRFICVIFYICALLASESMIVGLLIFLAYEFLLKRKKSDWHLIKIILALSLLFLTVRLSFLTPQSTYGAYKIELSWKVFASLKFYILRILGFSETGGDLLVSIALLGWLFFVGVLLLKTFWTEKNLGILQFYLSIIILGFFPFILIPNLLSAHYMSVSIFGFASIVGIVLSKVKMPLILTVISVFFLVAVINVNKIYNNNWVVERANIAKKYIQSIASSNIVEGSTIVFNDNYISTSYDAYIALGTGKAIDFWFEGKNYQYCFTVFESCEDK</sequence>
<dbReference type="EMBL" id="MFBY01000004">
    <property type="protein sequence ID" value="OGE14207.1"/>
    <property type="molecule type" value="Genomic_DNA"/>
</dbReference>
<name>A0A1F5ICT8_9BACT</name>
<dbReference type="AlphaFoldDB" id="A0A1F5ICT8"/>
<dbReference type="PANTHER" id="PTHR44216">
    <property type="entry name" value="PROTEIN O-MANNOSYL-TRANSFERASE TMTC2"/>
    <property type="match status" value="1"/>
</dbReference>